<keyword evidence="5 6" id="KW-0482">Metalloprotease</keyword>
<evidence type="ECO:0000256" key="7">
    <source>
        <dbReference type="SAM" id="SignalP"/>
    </source>
</evidence>
<dbReference type="PANTHER" id="PTHR11804:SF84">
    <property type="entry name" value="SACCHAROLYSIN"/>
    <property type="match status" value="1"/>
</dbReference>
<dbReference type="InterPro" id="IPR042088">
    <property type="entry name" value="OligoPept_F_C"/>
</dbReference>
<dbReference type="Gene3D" id="1.10.1370.20">
    <property type="entry name" value="Oligoendopeptidase f, C-terminal domain"/>
    <property type="match status" value="1"/>
</dbReference>
<dbReference type="SUPFAM" id="SSF55486">
    <property type="entry name" value="Metalloproteases ('zincins'), catalytic domain"/>
    <property type="match status" value="1"/>
</dbReference>
<sequence>MSRALAALTACLLATTVVAATPATLSTELPSTWQLNEMFADPAAWEAERQAIAAALPGLAKLKGTLGQSPAALRKVLDTESDLRRRLAKLGSYAGLLADEDMRATDNQARRQLARNLSNDLQETAAFIDVEVIALGKTKLAAFLKREPALAKYRYPLENTLRLAPHTLSQREEALLAAASKPLDAAQTTYGTLANADIPWPTVQIRGKDVLLDQAGYVAHRDDQDPAVRKLVFETFWSVFKTYERTFGSTYVGNLQATVFNAKARQHTSSLSAALAPFNTPESVYRTLVAEANAGLPTLHRYFKLSKRVLGVPTLQYSDMYVPLAKPPRSYTLTEGAQLMLDALQPMGSDYLADLSRAVQSPWTHATVQRGKRSGAYMNGSVYDLHPYVLMSFNGSYDSVSTYAHEWGHGMHTILANRAQPYPTARYSLLVAEIPSTAHELLLADHAIRLAKTREEKIFALSQAIDQLRGTFFRQTMFAEFELATHEAIERGEALTGEKLSQLYLNLLRRYHGHDAGVMEIDARYGREWAYIPHFYNDFYVFQYATSISAAAYFAEGIGRGDSAVRTQFVKMLEAGGSNDPYLIVKAAGLDLATPAPYRALIKRMDGLLDQLEAVLNSPV</sequence>
<dbReference type="InterPro" id="IPR013647">
    <property type="entry name" value="OligopepF_N_dom"/>
</dbReference>
<dbReference type="STRING" id="1121279.SAMN02745887_03173"/>
<dbReference type="AlphaFoldDB" id="A0A1K2HPL9"/>
<gene>
    <name evidence="10" type="ORF">SAMN02745887_03173</name>
</gene>
<dbReference type="GO" id="GO:0046872">
    <property type="term" value="F:metal ion binding"/>
    <property type="evidence" value="ECO:0007669"/>
    <property type="project" value="UniProtKB-UniRule"/>
</dbReference>
<name>A0A1K2HPL9_9NEIS</name>
<dbReference type="Pfam" id="PF08439">
    <property type="entry name" value="Peptidase_M3_N"/>
    <property type="match status" value="1"/>
</dbReference>
<evidence type="ECO:0000256" key="3">
    <source>
        <dbReference type="ARBA" id="ARBA00022801"/>
    </source>
</evidence>
<organism evidence="10 11">
    <name type="scientific">Chitinimonas taiwanensis DSM 18899</name>
    <dbReference type="NCBI Taxonomy" id="1121279"/>
    <lineage>
        <taxon>Bacteria</taxon>
        <taxon>Pseudomonadati</taxon>
        <taxon>Pseudomonadota</taxon>
        <taxon>Betaproteobacteria</taxon>
        <taxon>Neisseriales</taxon>
        <taxon>Chitinibacteraceae</taxon>
        <taxon>Chitinimonas</taxon>
    </lineage>
</organism>
<dbReference type="PANTHER" id="PTHR11804">
    <property type="entry name" value="PROTEASE M3 THIMET OLIGOPEPTIDASE-RELATED"/>
    <property type="match status" value="1"/>
</dbReference>
<dbReference type="GO" id="GO:0004222">
    <property type="term" value="F:metalloendopeptidase activity"/>
    <property type="evidence" value="ECO:0007669"/>
    <property type="project" value="InterPro"/>
</dbReference>
<keyword evidence="2 6" id="KW-0479">Metal-binding</keyword>
<evidence type="ECO:0000313" key="10">
    <source>
        <dbReference type="EMBL" id="SFZ78764.1"/>
    </source>
</evidence>
<dbReference type="Pfam" id="PF01432">
    <property type="entry name" value="Peptidase_M3"/>
    <property type="match status" value="1"/>
</dbReference>
<keyword evidence="7" id="KW-0732">Signal</keyword>
<accession>A0A1K2HPL9</accession>
<feature type="signal peptide" evidence="7">
    <location>
        <begin position="1"/>
        <end position="19"/>
    </location>
</feature>
<dbReference type="EMBL" id="FPKR01000013">
    <property type="protein sequence ID" value="SFZ78764.1"/>
    <property type="molecule type" value="Genomic_DNA"/>
</dbReference>
<evidence type="ECO:0000256" key="2">
    <source>
        <dbReference type="ARBA" id="ARBA00022723"/>
    </source>
</evidence>
<evidence type="ECO:0000256" key="6">
    <source>
        <dbReference type="RuleBase" id="RU003435"/>
    </source>
</evidence>
<feature type="domain" description="Peptidase M3A/M3B catalytic" evidence="8">
    <location>
        <begin position="222"/>
        <end position="598"/>
    </location>
</feature>
<dbReference type="Gene3D" id="1.20.140.70">
    <property type="entry name" value="Oligopeptidase f, N-terminal domain"/>
    <property type="match status" value="1"/>
</dbReference>
<keyword evidence="1 6" id="KW-0645">Protease</keyword>
<dbReference type="RefSeq" id="WP_175545628.1">
    <property type="nucleotide sequence ID" value="NZ_FPKR01000013.1"/>
</dbReference>
<dbReference type="CDD" id="cd09608">
    <property type="entry name" value="M3B_PepF"/>
    <property type="match status" value="1"/>
</dbReference>
<evidence type="ECO:0000256" key="1">
    <source>
        <dbReference type="ARBA" id="ARBA00022670"/>
    </source>
</evidence>
<proteinExistence type="inferred from homology"/>
<feature type="domain" description="Oligopeptidase F N-terminal" evidence="9">
    <location>
        <begin position="131"/>
        <end position="198"/>
    </location>
</feature>
<evidence type="ECO:0000313" key="11">
    <source>
        <dbReference type="Proteomes" id="UP000186513"/>
    </source>
</evidence>
<evidence type="ECO:0000259" key="8">
    <source>
        <dbReference type="Pfam" id="PF01432"/>
    </source>
</evidence>
<dbReference type="GO" id="GO:0006508">
    <property type="term" value="P:proteolysis"/>
    <property type="evidence" value="ECO:0007669"/>
    <property type="project" value="UniProtKB-KW"/>
</dbReference>
<evidence type="ECO:0000256" key="5">
    <source>
        <dbReference type="ARBA" id="ARBA00023049"/>
    </source>
</evidence>
<reference evidence="10 11" key="1">
    <citation type="submission" date="2016-11" db="EMBL/GenBank/DDBJ databases">
        <authorList>
            <person name="Jaros S."/>
            <person name="Januszkiewicz K."/>
            <person name="Wedrychowicz H."/>
        </authorList>
    </citation>
    <scope>NUCLEOTIDE SEQUENCE [LARGE SCALE GENOMIC DNA]</scope>
    <source>
        <strain evidence="10 11">DSM 18899</strain>
    </source>
</reference>
<dbReference type="InterPro" id="IPR001567">
    <property type="entry name" value="Pept_M3A_M3B_dom"/>
</dbReference>
<keyword evidence="11" id="KW-1185">Reference proteome</keyword>
<feature type="chain" id="PRO_5012340225" evidence="7">
    <location>
        <begin position="20"/>
        <end position="620"/>
    </location>
</feature>
<comment type="cofactor">
    <cofactor evidence="6">
        <name>Zn(2+)</name>
        <dbReference type="ChEBI" id="CHEBI:29105"/>
    </cofactor>
    <text evidence="6">Binds 1 zinc ion.</text>
</comment>
<dbReference type="Proteomes" id="UP000186513">
    <property type="component" value="Unassembled WGS sequence"/>
</dbReference>
<evidence type="ECO:0000256" key="4">
    <source>
        <dbReference type="ARBA" id="ARBA00022833"/>
    </source>
</evidence>
<evidence type="ECO:0000259" key="9">
    <source>
        <dbReference type="Pfam" id="PF08439"/>
    </source>
</evidence>
<keyword evidence="3 6" id="KW-0378">Hydrolase</keyword>
<protein>
    <submittedName>
        <fullName evidence="10">Oligoendopeptidase F</fullName>
    </submittedName>
</protein>
<keyword evidence="4 6" id="KW-0862">Zinc</keyword>
<dbReference type="GO" id="GO:0006518">
    <property type="term" value="P:peptide metabolic process"/>
    <property type="evidence" value="ECO:0007669"/>
    <property type="project" value="TreeGrafter"/>
</dbReference>
<dbReference type="InterPro" id="IPR045090">
    <property type="entry name" value="Pept_M3A_M3B"/>
</dbReference>
<comment type="similarity">
    <text evidence="6">Belongs to the peptidase M3 family.</text>
</comment>